<feature type="compositionally biased region" description="Basic and acidic residues" evidence="1">
    <location>
        <begin position="30"/>
        <end position="43"/>
    </location>
</feature>
<evidence type="ECO:0000256" key="2">
    <source>
        <dbReference type="SAM" id="SignalP"/>
    </source>
</evidence>
<evidence type="ECO:0000313" key="4">
    <source>
        <dbReference type="EMBL" id="CAE0376108.1"/>
    </source>
</evidence>
<protein>
    <submittedName>
        <fullName evidence="4">Uncharacterized protein</fullName>
    </submittedName>
</protein>
<feature type="signal peptide" evidence="2">
    <location>
        <begin position="1"/>
        <end position="19"/>
    </location>
</feature>
<reference evidence="4" key="1">
    <citation type="submission" date="2021-01" db="EMBL/GenBank/DDBJ databases">
        <authorList>
            <person name="Corre E."/>
            <person name="Pelletier E."/>
            <person name="Niang G."/>
            <person name="Scheremetjew M."/>
            <person name="Finn R."/>
            <person name="Kale V."/>
            <person name="Holt S."/>
            <person name="Cochrane G."/>
            <person name="Meng A."/>
            <person name="Brown T."/>
            <person name="Cohen L."/>
        </authorList>
    </citation>
    <scope>NUCLEOTIDE SEQUENCE</scope>
    <source>
        <strain evidence="4">CT5</strain>
    </source>
</reference>
<sequence length="111" mass="12343">MSFLLCLEMLLLNAHTSECLIQFRNRKRPKLTEEDSEPAHDSNAEVMESPAHRSSMTNSNKDQHSEGGSSRSSKKTGADGDPREDEKITISNSDDPTSQSDCRKCPGYLNN</sequence>
<dbReference type="AlphaFoldDB" id="A0A7S3K6B1"/>
<dbReference type="EMBL" id="HBIK01002157">
    <property type="protein sequence ID" value="CAE0376106.1"/>
    <property type="molecule type" value="Transcribed_RNA"/>
</dbReference>
<feature type="chain" id="PRO_5036212164" evidence="2">
    <location>
        <begin position="20"/>
        <end position="111"/>
    </location>
</feature>
<evidence type="ECO:0000313" key="3">
    <source>
        <dbReference type="EMBL" id="CAE0376106.1"/>
    </source>
</evidence>
<feature type="region of interest" description="Disordered" evidence="1">
    <location>
        <begin position="25"/>
        <end position="111"/>
    </location>
</feature>
<evidence type="ECO:0000256" key="1">
    <source>
        <dbReference type="SAM" id="MobiDB-lite"/>
    </source>
</evidence>
<feature type="compositionally biased region" description="Polar residues" evidence="1">
    <location>
        <begin position="52"/>
        <end position="71"/>
    </location>
</feature>
<keyword evidence="2" id="KW-0732">Signal</keyword>
<accession>A0A7S3K6B1</accession>
<proteinExistence type="predicted"/>
<dbReference type="EMBL" id="HBIK01002161">
    <property type="protein sequence ID" value="CAE0376108.1"/>
    <property type="molecule type" value="Transcribed_RNA"/>
</dbReference>
<gene>
    <name evidence="3" type="ORF">ECRA1380_LOCUS1061</name>
    <name evidence="4" type="ORF">ECRA1380_LOCUS1063</name>
</gene>
<organism evidence="4">
    <name type="scientific">Euplotes crassus</name>
    <dbReference type="NCBI Taxonomy" id="5936"/>
    <lineage>
        <taxon>Eukaryota</taxon>
        <taxon>Sar</taxon>
        <taxon>Alveolata</taxon>
        <taxon>Ciliophora</taxon>
        <taxon>Intramacronucleata</taxon>
        <taxon>Spirotrichea</taxon>
        <taxon>Hypotrichia</taxon>
        <taxon>Euplotida</taxon>
        <taxon>Euplotidae</taxon>
        <taxon>Moneuplotes</taxon>
    </lineage>
</organism>
<name>A0A7S3K6B1_EUPCR</name>
<feature type="compositionally biased region" description="Polar residues" evidence="1">
    <location>
        <begin position="89"/>
        <end position="100"/>
    </location>
</feature>
<feature type="compositionally biased region" description="Basic and acidic residues" evidence="1">
    <location>
        <begin position="76"/>
        <end position="88"/>
    </location>
</feature>